<sequence length="62" mass="6980">MELTGEFAQTAAARGDSAPIRFREYFKIQRRSAACRHEKRMDTPALSGNGRSCLEMRGVFEA</sequence>
<organism evidence="1 3">
    <name type="scientific">Azospirillum argentinense</name>
    <dbReference type="NCBI Taxonomy" id="2970906"/>
    <lineage>
        <taxon>Bacteria</taxon>
        <taxon>Pseudomonadati</taxon>
        <taxon>Pseudomonadota</taxon>
        <taxon>Alphaproteobacteria</taxon>
        <taxon>Rhodospirillales</taxon>
        <taxon>Azospirillaceae</taxon>
        <taxon>Azospirillum</taxon>
    </lineage>
</organism>
<keyword evidence="4" id="KW-1185">Reference proteome</keyword>
<reference evidence="2 4" key="2">
    <citation type="submission" date="2024-11" db="EMBL/GenBank/DDBJ databases">
        <title>Draft genome sequences of two bacteria associated to sugarcane roots in Colombia.</title>
        <authorList>
            <person name="Pardo-Diaz S."/>
            <person name="Masmela-Mendoza J."/>
            <person name="Delgadillo-Duran P."/>
            <person name="Bautista E.J."/>
            <person name="Rojas-Tapias D.F."/>
        </authorList>
    </citation>
    <scope>NUCLEOTIDE SEQUENCE [LARGE SCALE GENOMIC DNA]</scope>
    <source>
        <strain evidence="2 4">Ap18</strain>
    </source>
</reference>
<dbReference type="EMBL" id="JBJLSN010000035">
    <property type="protein sequence ID" value="MFL7903691.1"/>
    <property type="molecule type" value="Genomic_DNA"/>
</dbReference>
<proteinExistence type="predicted"/>
<dbReference type="Proteomes" id="UP000325333">
    <property type="component" value="Unassembled WGS sequence"/>
</dbReference>
<dbReference type="Proteomes" id="UP001628281">
    <property type="component" value="Unassembled WGS sequence"/>
</dbReference>
<dbReference type="EMBL" id="VEWN01000002">
    <property type="protein sequence ID" value="KAA1057424.1"/>
    <property type="molecule type" value="Genomic_DNA"/>
</dbReference>
<comment type="caution">
    <text evidence="1">The sequence shown here is derived from an EMBL/GenBank/DDBJ whole genome shotgun (WGS) entry which is preliminary data.</text>
</comment>
<accession>A0A5B0L2G2</accession>
<evidence type="ECO:0000313" key="1">
    <source>
        <dbReference type="EMBL" id="KAA1057424.1"/>
    </source>
</evidence>
<gene>
    <name evidence="2" type="ORF">ACJ41P_21330</name>
    <name evidence="1" type="ORF">FH063_001592</name>
</gene>
<reference evidence="1 3" key="1">
    <citation type="submission" date="2019-07" db="EMBL/GenBank/DDBJ databases">
        <title>Genome sequencing of the stress-tolerant strain Azospirillum brasilense Az19.</title>
        <authorList>
            <person name="Maroniche G.A."/>
            <person name="Garcia J.E."/>
            <person name="Pagnussat L."/>
            <person name="Amenta M."/>
            <person name="Creus C.M."/>
        </authorList>
    </citation>
    <scope>NUCLEOTIDE SEQUENCE [LARGE SCALE GENOMIC DNA]</scope>
    <source>
        <strain evidence="1 3">Az19</strain>
    </source>
</reference>
<evidence type="ECO:0000313" key="3">
    <source>
        <dbReference type="Proteomes" id="UP000325333"/>
    </source>
</evidence>
<protein>
    <submittedName>
        <fullName evidence="1">Uncharacterized protein</fullName>
    </submittedName>
</protein>
<evidence type="ECO:0000313" key="4">
    <source>
        <dbReference type="Proteomes" id="UP001628281"/>
    </source>
</evidence>
<dbReference type="AlphaFoldDB" id="A0A5B0L2G2"/>
<dbReference type="RefSeq" id="WP_146041808.1">
    <property type="nucleotide sequence ID" value="NZ_JBJLSN010000035.1"/>
</dbReference>
<evidence type="ECO:0000313" key="2">
    <source>
        <dbReference type="EMBL" id="MFL7903691.1"/>
    </source>
</evidence>
<name>A0A5B0L2G2_9PROT</name>